<dbReference type="Pfam" id="PF03702">
    <property type="entry name" value="AnmK"/>
    <property type="match status" value="1"/>
</dbReference>
<dbReference type="GO" id="GO:0006040">
    <property type="term" value="P:amino sugar metabolic process"/>
    <property type="evidence" value="ECO:0007669"/>
    <property type="project" value="InterPro"/>
</dbReference>
<dbReference type="GO" id="GO:0005524">
    <property type="term" value="F:ATP binding"/>
    <property type="evidence" value="ECO:0007669"/>
    <property type="project" value="UniProtKB-UniRule"/>
</dbReference>
<evidence type="ECO:0000313" key="3">
    <source>
        <dbReference type="Proteomes" id="UP000262969"/>
    </source>
</evidence>
<proteinExistence type="inferred from homology"/>
<dbReference type="GO" id="GO:0016301">
    <property type="term" value="F:kinase activity"/>
    <property type="evidence" value="ECO:0007669"/>
    <property type="project" value="UniProtKB-KW"/>
</dbReference>
<feature type="binding site" evidence="1">
    <location>
        <begin position="21"/>
        <end position="28"/>
    </location>
    <ligand>
        <name>ATP</name>
        <dbReference type="ChEBI" id="CHEBI:30616"/>
    </ligand>
</feature>
<dbReference type="CDD" id="cd24050">
    <property type="entry name" value="ASKHA_NBD_ANMK"/>
    <property type="match status" value="1"/>
</dbReference>
<dbReference type="GO" id="GO:0016773">
    <property type="term" value="F:phosphotransferase activity, alcohol group as acceptor"/>
    <property type="evidence" value="ECO:0007669"/>
    <property type="project" value="UniProtKB-UniRule"/>
</dbReference>
<dbReference type="HAMAP" id="MF_01270">
    <property type="entry name" value="AnhMurNAc_kinase"/>
    <property type="match status" value="1"/>
</dbReference>
<dbReference type="NCBIfam" id="NF007148">
    <property type="entry name" value="PRK09585.3-2"/>
    <property type="match status" value="1"/>
</dbReference>
<protein>
    <recommendedName>
        <fullName evidence="1">Anhydro-N-acetylmuramic acid kinase</fullName>
        <ecNumber evidence="1">2.7.1.170</ecNumber>
    </recommendedName>
    <alternativeName>
        <fullName evidence="1">AnhMurNAc kinase</fullName>
    </alternativeName>
</protein>
<organism evidence="2 3">
    <name type="scientific">Lachnoclostridium phytofermentans</name>
    <dbReference type="NCBI Taxonomy" id="66219"/>
    <lineage>
        <taxon>Bacteria</taxon>
        <taxon>Bacillati</taxon>
        <taxon>Bacillota</taxon>
        <taxon>Clostridia</taxon>
        <taxon>Lachnospirales</taxon>
        <taxon>Lachnospiraceae</taxon>
    </lineage>
</organism>
<keyword evidence="1" id="KW-0808">Transferase</keyword>
<comment type="caution">
    <text evidence="2">The sequence shown here is derived from an EMBL/GenBank/DDBJ whole genome shotgun (WGS) entry which is preliminary data.</text>
</comment>
<dbReference type="GO" id="GO:0009254">
    <property type="term" value="P:peptidoglycan turnover"/>
    <property type="evidence" value="ECO:0007669"/>
    <property type="project" value="UniProtKB-UniRule"/>
</dbReference>
<evidence type="ECO:0000313" key="2">
    <source>
        <dbReference type="EMBL" id="HCL02906.1"/>
    </source>
</evidence>
<comment type="pathway">
    <text evidence="1">Amino-sugar metabolism; 1,6-anhydro-N-acetylmuramate degradation.</text>
</comment>
<dbReference type="NCBIfam" id="NF007151">
    <property type="entry name" value="PRK09585.3-6"/>
    <property type="match status" value="1"/>
</dbReference>
<dbReference type="NCBIfam" id="NF007142">
    <property type="entry name" value="PRK09585.2-1"/>
    <property type="match status" value="1"/>
</dbReference>
<comment type="pathway">
    <text evidence="1">Cell wall biogenesis; peptidoglycan recycling.</text>
</comment>
<keyword evidence="1" id="KW-0067">ATP-binding</keyword>
<comment type="similarity">
    <text evidence="1">Belongs to the anhydro-N-acetylmuramic acid kinase family.</text>
</comment>
<dbReference type="UniPathway" id="UPA00544"/>
<keyword evidence="1" id="KW-0119">Carbohydrate metabolism</keyword>
<dbReference type="PANTHER" id="PTHR30605">
    <property type="entry name" value="ANHYDRO-N-ACETYLMURAMIC ACID KINASE"/>
    <property type="match status" value="1"/>
</dbReference>
<keyword evidence="1 2" id="KW-0418">Kinase</keyword>
<comment type="function">
    <text evidence="1">Catalyzes the specific phosphorylation of 1,6-anhydro-N-acetylmuramic acid (anhMurNAc) with the simultaneous cleavage of the 1,6-anhydro ring, generating MurNAc-6-P. Is required for the utilization of anhMurNAc either imported from the medium or derived from its own cell wall murein, and thus plays a role in cell wall recycling.</text>
</comment>
<name>A0A3D2X7E4_9FIRM</name>
<gene>
    <name evidence="1" type="primary">anmK</name>
    <name evidence="2" type="ORF">DHW61_10935</name>
</gene>
<dbReference type="AlphaFoldDB" id="A0A3D2X7E4"/>
<dbReference type="Proteomes" id="UP000262969">
    <property type="component" value="Unassembled WGS sequence"/>
</dbReference>
<dbReference type="EC" id="2.7.1.170" evidence="1"/>
<comment type="catalytic activity">
    <reaction evidence="1">
        <text>1,6-anhydro-N-acetyl-beta-muramate + ATP + H2O = N-acetyl-D-muramate 6-phosphate + ADP + H(+)</text>
        <dbReference type="Rhea" id="RHEA:24952"/>
        <dbReference type="ChEBI" id="CHEBI:15377"/>
        <dbReference type="ChEBI" id="CHEBI:15378"/>
        <dbReference type="ChEBI" id="CHEBI:30616"/>
        <dbReference type="ChEBI" id="CHEBI:58690"/>
        <dbReference type="ChEBI" id="CHEBI:58722"/>
        <dbReference type="ChEBI" id="CHEBI:456216"/>
        <dbReference type="EC" id="2.7.1.170"/>
    </reaction>
</comment>
<sequence>MDKLIQLTSKQQRLAIGLMSGTCTDGIDAALVQISGSGIHTKVQLIDFITISYENELRGALLQIASGNFGGSYEISKMNFLLGKLSANACLSVCKKANILPSMIDFIGSHGHTIYHQPIEEEYFGQKITSTLQIGEAAVISETMKCPVIADFRVRDMAAGGLGAPLVPYSEFLLYSEAGQNIALQNIGGIGNITFLPASGDMEHTLAFDTGPGNMIIDSLVSIFTNMQQTYDVGGNIAASGTVHDELLNWLLKDPYVYAKPPKTTGREYYGVSFVDKLCQKAASYHLSFPDIIATATMFTAKAIEINVLQNLPKLPSKLIVGGGGSQNNTLMKFIAESLPMCKVMTNEDIGFDSNAKEAVAFAILANETIFGNTNNVPSATGASHAVVMGKITI</sequence>
<dbReference type="InterPro" id="IPR043129">
    <property type="entry name" value="ATPase_NBD"/>
</dbReference>
<reference evidence="2 3" key="1">
    <citation type="journal article" date="2018" name="Nat. Biotechnol.">
        <title>A standardized bacterial taxonomy based on genome phylogeny substantially revises the tree of life.</title>
        <authorList>
            <person name="Parks D.H."/>
            <person name="Chuvochina M."/>
            <person name="Waite D.W."/>
            <person name="Rinke C."/>
            <person name="Skarshewski A."/>
            <person name="Chaumeil P.A."/>
            <person name="Hugenholtz P."/>
        </authorList>
    </citation>
    <scope>NUCLEOTIDE SEQUENCE [LARGE SCALE GENOMIC DNA]</scope>
    <source>
        <strain evidence="2">UBA11728</strain>
    </source>
</reference>
<dbReference type="EMBL" id="DPVV01000366">
    <property type="protein sequence ID" value="HCL02906.1"/>
    <property type="molecule type" value="Genomic_DNA"/>
</dbReference>
<dbReference type="GO" id="GO:0097175">
    <property type="term" value="P:1,6-anhydro-N-acetyl-beta-muramic acid catabolic process"/>
    <property type="evidence" value="ECO:0007669"/>
    <property type="project" value="UniProtKB-UniRule"/>
</dbReference>
<dbReference type="SUPFAM" id="SSF53067">
    <property type="entry name" value="Actin-like ATPase domain"/>
    <property type="match status" value="1"/>
</dbReference>
<dbReference type="InterPro" id="IPR005338">
    <property type="entry name" value="Anhydro_N_Ac-Mur_kinase"/>
</dbReference>
<dbReference type="UniPathway" id="UPA00343"/>
<accession>A0A3D2X7E4</accession>
<dbReference type="Gene3D" id="3.30.420.40">
    <property type="match status" value="2"/>
</dbReference>
<dbReference type="PANTHER" id="PTHR30605:SF0">
    <property type="entry name" value="ANHYDRO-N-ACETYLMURAMIC ACID KINASE"/>
    <property type="match status" value="1"/>
</dbReference>
<evidence type="ECO:0000256" key="1">
    <source>
        <dbReference type="HAMAP-Rule" id="MF_01270"/>
    </source>
</evidence>
<keyword evidence="1" id="KW-0547">Nucleotide-binding</keyword>